<feature type="chain" id="PRO_5019465723" evidence="3">
    <location>
        <begin position="34"/>
        <end position="538"/>
    </location>
</feature>
<protein>
    <submittedName>
        <fullName evidence="5">ABC transporter substrate-binding protein</fullName>
    </submittedName>
</protein>
<comment type="caution">
    <text evidence="5">The sequence shown here is derived from an EMBL/GenBank/DDBJ whole genome shotgun (WGS) entry which is preliminary data.</text>
</comment>
<evidence type="ECO:0000256" key="2">
    <source>
        <dbReference type="SAM" id="MobiDB-lite"/>
    </source>
</evidence>
<accession>A0A401Z338</accession>
<dbReference type="SUPFAM" id="SSF53850">
    <property type="entry name" value="Periplasmic binding protein-like II"/>
    <property type="match status" value="1"/>
</dbReference>
<name>A0A401Z338_9ACTN</name>
<dbReference type="GO" id="GO:1904680">
    <property type="term" value="F:peptide transmembrane transporter activity"/>
    <property type="evidence" value="ECO:0007669"/>
    <property type="project" value="TreeGrafter"/>
</dbReference>
<gene>
    <name evidence="5" type="ORF">EHYA_08938</name>
</gene>
<evidence type="ECO:0000256" key="1">
    <source>
        <dbReference type="ARBA" id="ARBA00022729"/>
    </source>
</evidence>
<feature type="compositionally biased region" description="Polar residues" evidence="2">
    <location>
        <begin position="51"/>
        <end position="63"/>
    </location>
</feature>
<evidence type="ECO:0000259" key="4">
    <source>
        <dbReference type="Pfam" id="PF00496"/>
    </source>
</evidence>
<dbReference type="InterPro" id="IPR000914">
    <property type="entry name" value="SBP_5_dom"/>
</dbReference>
<dbReference type="EMBL" id="BIFH01000046">
    <property type="protein sequence ID" value="GCE01178.1"/>
    <property type="molecule type" value="Genomic_DNA"/>
</dbReference>
<dbReference type="Pfam" id="PF00496">
    <property type="entry name" value="SBP_bac_5"/>
    <property type="match status" value="1"/>
</dbReference>
<evidence type="ECO:0000313" key="5">
    <source>
        <dbReference type="EMBL" id="GCE01178.1"/>
    </source>
</evidence>
<organism evidence="5 6">
    <name type="scientific">Embleya hyalina</name>
    <dbReference type="NCBI Taxonomy" id="516124"/>
    <lineage>
        <taxon>Bacteria</taxon>
        <taxon>Bacillati</taxon>
        <taxon>Actinomycetota</taxon>
        <taxon>Actinomycetes</taxon>
        <taxon>Kitasatosporales</taxon>
        <taxon>Streptomycetaceae</taxon>
        <taxon>Embleya</taxon>
    </lineage>
</organism>
<proteinExistence type="predicted"/>
<reference evidence="5 6" key="1">
    <citation type="submission" date="2018-12" db="EMBL/GenBank/DDBJ databases">
        <title>Draft genome sequence of Embleya hyalina NBRC 13850T.</title>
        <authorList>
            <person name="Komaki H."/>
            <person name="Hosoyama A."/>
            <person name="Kimura A."/>
            <person name="Ichikawa N."/>
            <person name="Tamura T."/>
        </authorList>
    </citation>
    <scope>NUCLEOTIDE SEQUENCE [LARGE SCALE GENOMIC DNA]</scope>
    <source>
        <strain evidence="5 6">NBRC 13850</strain>
    </source>
</reference>
<feature type="domain" description="Solute-binding protein family 5" evidence="4">
    <location>
        <begin position="99"/>
        <end position="456"/>
    </location>
</feature>
<dbReference type="OrthoDB" id="9801912at2"/>
<sequence>MTRTSLLSLRSSCRNRRRIVALIAATALAGALAGCGNDDDTKPSAAGTPKQGGSLTMSLPGDSTSLDPFSTSYVNVADGSRMSALYDSLVWTDPTTGSVRPQLAESLAVLGTKADTWRLKLRPNVKFSDGTVLDAEAVRFNWDRHKDPKVGSFQRGAASNILSLTVTDPLTLDVKLISENANFDHLVTRSLAFIASPTALRASPTGIADKPVGAGPYKLVTWERGVKQTFTRNPDYWQREKGLPHLDSLTITVDTDVTHSVAAVDDGKTDLTVAVDPLAVAQGEDKKLGVLRIGLNGGQMVVFNMNVAPFKDLRARRAFVFAFSGAEINQKFFGAKGIPAKGIFAASSPVANIQLAASENDKQRAKELFDDVTANGTKPIKFTYWVPQAPASIRVAEYMKQVLGTYAGVEMEVKVVDIATYVKTVRGGGSTEWQAALGQQWIDDPEPGIYDLLHGKSMTNNSGYENASVDTALEDARRTTDPAARRDAYTRVQLQVNKDMPFWVYQEAVTAAIYAPGITGVQLMNDGIVLWDRIGTTG</sequence>
<dbReference type="CDD" id="cd00995">
    <property type="entry name" value="PBP2_NikA_DppA_OppA_like"/>
    <property type="match status" value="1"/>
</dbReference>
<keyword evidence="6" id="KW-1185">Reference proteome</keyword>
<dbReference type="GO" id="GO:0043190">
    <property type="term" value="C:ATP-binding cassette (ABC) transporter complex"/>
    <property type="evidence" value="ECO:0007669"/>
    <property type="project" value="InterPro"/>
</dbReference>
<dbReference type="InterPro" id="IPR039424">
    <property type="entry name" value="SBP_5"/>
</dbReference>
<dbReference type="GO" id="GO:0015833">
    <property type="term" value="P:peptide transport"/>
    <property type="evidence" value="ECO:0007669"/>
    <property type="project" value="TreeGrafter"/>
</dbReference>
<dbReference type="Gene3D" id="3.40.190.10">
    <property type="entry name" value="Periplasmic binding protein-like II"/>
    <property type="match status" value="1"/>
</dbReference>
<dbReference type="InterPro" id="IPR030678">
    <property type="entry name" value="Peptide/Ni-bd"/>
</dbReference>
<dbReference type="Gene3D" id="3.10.105.10">
    <property type="entry name" value="Dipeptide-binding Protein, Domain 3"/>
    <property type="match status" value="1"/>
</dbReference>
<dbReference type="Proteomes" id="UP000286931">
    <property type="component" value="Unassembled WGS sequence"/>
</dbReference>
<dbReference type="PROSITE" id="PS51257">
    <property type="entry name" value="PROKAR_LIPOPROTEIN"/>
    <property type="match status" value="1"/>
</dbReference>
<dbReference type="PANTHER" id="PTHR30290">
    <property type="entry name" value="PERIPLASMIC BINDING COMPONENT OF ABC TRANSPORTER"/>
    <property type="match status" value="1"/>
</dbReference>
<dbReference type="RefSeq" id="WP_126642832.1">
    <property type="nucleotide sequence ID" value="NZ_BIFH01000046.1"/>
</dbReference>
<dbReference type="GO" id="GO:0042597">
    <property type="term" value="C:periplasmic space"/>
    <property type="evidence" value="ECO:0007669"/>
    <property type="project" value="UniProtKB-ARBA"/>
</dbReference>
<dbReference type="PIRSF" id="PIRSF002741">
    <property type="entry name" value="MppA"/>
    <property type="match status" value="1"/>
</dbReference>
<keyword evidence="1 3" id="KW-0732">Signal</keyword>
<dbReference type="PANTHER" id="PTHR30290:SF38">
    <property type="entry name" value="D,D-DIPEPTIDE-BINDING PERIPLASMIC PROTEIN DDPA-RELATED"/>
    <property type="match status" value="1"/>
</dbReference>
<feature type="region of interest" description="Disordered" evidence="2">
    <location>
        <begin position="38"/>
        <end position="63"/>
    </location>
</feature>
<evidence type="ECO:0000313" key="6">
    <source>
        <dbReference type="Proteomes" id="UP000286931"/>
    </source>
</evidence>
<dbReference type="AlphaFoldDB" id="A0A401Z338"/>
<evidence type="ECO:0000256" key="3">
    <source>
        <dbReference type="SAM" id="SignalP"/>
    </source>
</evidence>
<feature type="signal peptide" evidence="3">
    <location>
        <begin position="1"/>
        <end position="33"/>
    </location>
</feature>